<dbReference type="Pfam" id="PF00069">
    <property type="entry name" value="Pkinase"/>
    <property type="match status" value="1"/>
</dbReference>
<feature type="region of interest" description="Disordered" evidence="1">
    <location>
        <begin position="142"/>
        <end position="174"/>
    </location>
</feature>
<dbReference type="AlphaFoldDB" id="A0A7R8WP98"/>
<reference evidence="2" key="1">
    <citation type="submission" date="2020-11" db="EMBL/GenBank/DDBJ databases">
        <authorList>
            <person name="Tran Van P."/>
        </authorList>
    </citation>
    <scope>NUCLEOTIDE SEQUENCE</scope>
</reference>
<dbReference type="InterPro" id="IPR017892">
    <property type="entry name" value="Pkinase_C"/>
</dbReference>
<organism evidence="2">
    <name type="scientific">Cyprideis torosa</name>
    <dbReference type="NCBI Taxonomy" id="163714"/>
    <lineage>
        <taxon>Eukaryota</taxon>
        <taxon>Metazoa</taxon>
        <taxon>Ecdysozoa</taxon>
        <taxon>Arthropoda</taxon>
        <taxon>Crustacea</taxon>
        <taxon>Oligostraca</taxon>
        <taxon>Ostracoda</taxon>
        <taxon>Podocopa</taxon>
        <taxon>Podocopida</taxon>
        <taxon>Cytherocopina</taxon>
        <taxon>Cytheroidea</taxon>
        <taxon>Cytherideidae</taxon>
        <taxon>Cyprideis</taxon>
    </lineage>
</organism>
<sequence>MCKEGIRPGDSTSTFCGTPNYIAPEILRAEDYGFSVDWWALGVLMYEMLAGRSPFDTVGAADNPDQNTEDYLFSVILTKTIRIPRSVSVKAASILKGFLNKEPKERLGCDAQTGFEDIVSHPFFKSIDWVLLYQKQVTPPYKPRLDSETDLANFPPEFTDEPVQLTPDDPGRSRKERIHLKEGEWYEIDTLCLADGVGTGGLCESCPPPPPTDPNVAREGVRKPAQRSRRRFRLG</sequence>
<dbReference type="OrthoDB" id="63267at2759"/>
<dbReference type="Gene3D" id="1.10.510.10">
    <property type="entry name" value="Transferase(Phosphotransferase) domain 1"/>
    <property type="match status" value="1"/>
</dbReference>
<dbReference type="GO" id="GO:0004674">
    <property type="term" value="F:protein serine/threonine kinase activity"/>
    <property type="evidence" value="ECO:0007669"/>
    <property type="project" value="InterPro"/>
</dbReference>
<evidence type="ECO:0000313" key="2">
    <source>
        <dbReference type="EMBL" id="CAD7232239.1"/>
    </source>
</evidence>
<dbReference type="FunFam" id="1.10.510.10:FF:000048">
    <property type="entry name" value="Protein kinase C"/>
    <property type="match status" value="1"/>
</dbReference>
<dbReference type="SMART" id="SM00133">
    <property type="entry name" value="S_TK_X"/>
    <property type="match status" value="1"/>
</dbReference>
<dbReference type="SMART" id="SM00220">
    <property type="entry name" value="S_TKc"/>
    <property type="match status" value="1"/>
</dbReference>
<dbReference type="PROSITE" id="PS51285">
    <property type="entry name" value="AGC_KINASE_CTER"/>
    <property type="match status" value="1"/>
</dbReference>
<accession>A0A7R8WP98</accession>
<proteinExistence type="predicted"/>
<dbReference type="InterPro" id="IPR011009">
    <property type="entry name" value="Kinase-like_dom_sf"/>
</dbReference>
<gene>
    <name evidence="2" type="ORF">CTOB1V02_LOCUS10077</name>
</gene>
<dbReference type="PANTHER" id="PTHR24351">
    <property type="entry name" value="RIBOSOMAL PROTEIN S6 KINASE"/>
    <property type="match status" value="1"/>
</dbReference>
<dbReference type="SUPFAM" id="SSF56112">
    <property type="entry name" value="Protein kinase-like (PK-like)"/>
    <property type="match status" value="1"/>
</dbReference>
<dbReference type="GO" id="GO:0005524">
    <property type="term" value="F:ATP binding"/>
    <property type="evidence" value="ECO:0007669"/>
    <property type="project" value="InterPro"/>
</dbReference>
<dbReference type="InterPro" id="IPR000719">
    <property type="entry name" value="Prot_kinase_dom"/>
</dbReference>
<name>A0A7R8WP98_9CRUS</name>
<dbReference type="Pfam" id="PF00433">
    <property type="entry name" value="Pkinase_C"/>
    <property type="match status" value="1"/>
</dbReference>
<dbReference type="Gene3D" id="3.30.200.20">
    <property type="entry name" value="Phosphorylase Kinase, domain 1"/>
    <property type="match status" value="1"/>
</dbReference>
<dbReference type="InterPro" id="IPR000961">
    <property type="entry name" value="AGC-kinase_C"/>
</dbReference>
<protein>
    <submittedName>
        <fullName evidence="2">Uncharacterized protein</fullName>
    </submittedName>
</protein>
<dbReference type="PROSITE" id="PS50011">
    <property type="entry name" value="PROTEIN_KINASE_DOM"/>
    <property type="match status" value="1"/>
</dbReference>
<feature type="region of interest" description="Disordered" evidence="1">
    <location>
        <begin position="204"/>
        <end position="235"/>
    </location>
</feature>
<feature type="compositionally biased region" description="Basic residues" evidence="1">
    <location>
        <begin position="224"/>
        <end position="235"/>
    </location>
</feature>
<evidence type="ECO:0000256" key="1">
    <source>
        <dbReference type="SAM" id="MobiDB-lite"/>
    </source>
</evidence>
<dbReference type="EMBL" id="OB664413">
    <property type="protein sequence ID" value="CAD7232239.1"/>
    <property type="molecule type" value="Genomic_DNA"/>
</dbReference>